<dbReference type="GO" id="GO:0000287">
    <property type="term" value="F:magnesium ion binding"/>
    <property type="evidence" value="ECO:0007669"/>
    <property type="project" value="TreeGrafter"/>
</dbReference>
<dbReference type="SUPFAM" id="SSF54826">
    <property type="entry name" value="Enolase N-terminal domain-like"/>
    <property type="match status" value="1"/>
</dbReference>
<dbReference type="InterPro" id="IPR013341">
    <property type="entry name" value="Mandelate_racemase_N_dom"/>
</dbReference>
<dbReference type="InterPro" id="IPR036849">
    <property type="entry name" value="Enolase-like_C_sf"/>
</dbReference>
<dbReference type="Gene3D" id="3.30.390.10">
    <property type="entry name" value="Enolase-like, N-terminal domain"/>
    <property type="match status" value="1"/>
</dbReference>
<dbReference type="GO" id="GO:0050023">
    <property type="term" value="F:L-fuconate dehydratase activity"/>
    <property type="evidence" value="ECO:0007669"/>
    <property type="project" value="UniProtKB-EC"/>
</dbReference>
<comment type="cofactor">
    <cofactor evidence="1">
        <name>Mg(2+)</name>
        <dbReference type="ChEBI" id="CHEBI:18420"/>
    </cofactor>
</comment>
<dbReference type="SFLD" id="SFLDG00179">
    <property type="entry name" value="mandelate_racemase"/>
    <property type="match status" value="1"/>
</dbReference>
<dbReference type="GO" id="GO:0016052">
    <property type="term" value="P:carbohydrate catabolic process"/>
    <property type="evidence" value="ECO:0007669"/>
    <property type="project" value="TreeGrafter"/>
</dbReference>
<keyword evidence="6" id="KW-1185">Reference proteome</keyword>
<dbReference type="InterPro" id="IPR046945">
    <property type="entry name" value="RHMD-like"/>
</dbReference>
<protein>
    <submittedName>
        <fullName evidence="5">L-alanine-DL-glutamate epimerase</fullName>
        <ecNumber evidence="5">4.2.1.68</ecNumber>
    </submittedName>
</protein>
<dbReference type="Gene3D" id="3.20.20.120">
    <property type="entry name" value="Enolase-like C-terminal domain"/>
    <property type="match status" value="1"/>
</dbReference>
<dbReference type="SFLD" id="SFLDS00001">
    <property type="entry name" value="Enolase"/>
    <property type="match status" value="1"/>
</dbReference>
<evidence type="ECO:0000256" key="1">
    <source>
        <dbReference type="ARBA" id="ARBA00001946"/>
    </source>
</evidence>
<dbReference type="Proteomes" id="UP000326837">
    <property type="component" value="Chromosome"/>
</dbReference>
<dbReference type="KEGG" id="lpav:PLANPX_2961"/>
<dbReference type="EC" id="4.2.1.68" evidence="5"/>
<evidence type="ECO:0000256" key="2">
    <source>
        <dbReference type="ARBA" id="ARBA00022723"/>
    </source>
</evidence>
<dbReference type="InterPro" id="IPR013342">
    <property type="entry name" value="Mandelate_racemase_C"/>
</dbReference>
<evidence type="ECO:0000313" key="6">
    <source>
        <dbReference type="Proteomes" id="UP000326837"/>
    </source>
</evidence>
<organism evidence="5 6">
    <name type="scientific">Lacipirellula parvula</name>
    <dbReference type="NCBI Taxonomy" id="2650471"/>
    <lineage>
        <taxon>Bacteria</taxon>
        <taxon>Pseudomonadati</taxon>
        <taxon>Planctomycetota</taxon>
        <taxon>Planctomycetia</taxon>
        <taxon>Pirellulales</taxon>
        <taxon>Lacipirellulaceae</taxon>
        <taxon>Lacipirellula</taxon>
    </lineage>
</organism>
<sequence length="409" mass="46042">MTIQRIQVTDARFPFGEGMGSDAIHRTPVYSYAVTTLANGDAAGTGLAFTLGDGNDLVCRAVEHLSRQLVGRDIEEIMHDFGALQRSLANDEKYRWLGPHKGVVHLALASITNACWDLWAKRRGVPLWRLLLDLSPEELVATLDLSYLDDALTRDEAIEIVRSQQHSRTERESVLDRGYPGYDTSVGWFGYDDEKLRDNCRRSLDCGFRALKLKVGSAEMDRDLRRVEIVREAAGWDVRFMVDANQQWSLPRALEFGRRTGDYNLYWIEEPTHPDDVFAHQTLARELGAHKIAAGEHVPNRVVFKNYLQAGSLGFCQVDALRVAGVSEFIVVSMLAKKYGVPVAPHVGDMGQLHQHLVLFNHIALGHDALFLEYIPHLQQHFRHPCRVEQGVYRTPQESGASCDLISLS</sequence>
<reference evidence="6" key="1">
    <citation type="submission" date="2019-10" db="EMBL/GenBank/DDBJ databases">
        <title>Lacipirellula parvula gen. nov., sp. nov., representing a lineage of planctomycetes widespread in freshwater anoxic habitats, and description of the family Lacipirellulaceae.</title>
        <authorList>
            <person name="Dedysh S.N."/>
            <person name="Kulichevskaya I.S."/>
            <person name="Beletsky A.V."/>
            <person name="Rakitin A.L."/>
            <person name="Mardanov A.V."/>
            <person name="Ivanova A.A."/>
            <person name="Saltykova V.X."/>
            <person name="Rijpstra W.I.C."/>
            <person name="Sinninghe Damste J.S."/>
            <person name="Ravin N.V."/>
        </authorList>
    </citation>
    <scope>NUCLEOTIDE SEQUENCE [LARGE SCALE GENOMIC DNA]</scope>
    <source>
        <strain evidence="6">PX69</strain>
    </source>
</reference>
<dbReference type="Pfam" id="PF02746">
    <property type="entry name" value="MR_MLE_N"/>
    <property type="match status" value="1"/>
</dbReference>
<dbReference type="Pfam" id="PF13378">
    <property type="entry name" value="MR_MLE_C"/>
    <property type="match status" value="1"/>
</dbReference>
<dbReference type="PANTHER" id="PTHR13794:SF58">
    <property type="entry name" value="MITOCHONDRIAL ENOLASE SUPERFAMILY MEMBER 1"/>
    <property type="match status" value="1"/>
</dbReference>
<evidence type="ECO:0000313" key="5">
    <source>
        <dbReference type="EMBL" id="BBO33349.1"/>
    </source>
</evidence>
<accession>A0A5K7XKB3</accession>
<dbReference type="RefSeq" id="WP_172991744.1">
    <property type="nucleotide sequence ID" value="NZ_AP021861.1"/>
</dbReference>
<evidence type="ECO:0000259" key="4">
    <source>
        <dbReference type="SMART" id="SM00922"/>
    </source>
</evidence>
<dbReference type="SUPFAM" id="SSF51604">
    <property type="entry name" value="Enolase C-terminal domain-like"/>
    <property type="match status" value="1"/>
</dbReference>
<name>A0A5K7XKB3_9BACT</name>
<evidence type="ECO:0000256" key="3">
    <source>
        <dbReference type="ARBA" id="ARBA00022842"/>
    </source>
</evidence>
<proteinExistence type="predicted"/>
<gene>
    <name evidence="5" type="ORF">PLANPX_2961</name>
</gene>
<keyword evidence="2" id="KW-0479">Metal-binding</keyword>
<dbReference type="AlphaFoldDB" id="A0A5K7XKB3"/>
<keyword evidence="3" id="KW-0460">Magnesium</keyword>
<feature type="domain" description="Mandelate racemase/muconate lactonizing enzyme C-terminal" evidence="4">
    <location>
        <begin position="193"/>
        <end position="290"/>
    </location>
</feature>
<keyword evidence="5" id="KW-0456">Lyase</keyword>
<dbReference type="EMBL" id="AP021861">
    <property type="protein sequence ID" value="BBO33349.1"/>
    <property type="molecule type" value="Genomic_DNA"/>
</dbReference>
<dbReference type="InterPro" id="IPR029017">
    <property type="entry name" value="Enolase-like_N"/>
</dbReference>
<dbReference type="InterPro" id="IPR029065">
    <property type="entry name" value="Enolase_C-like"/>
</dbReference>
<dbReference type="SMART" id="SM00922">
    <property type="entry name" value="MR_MLE"/>
    <property type="match status" value="1"/>
</dbReference>
<dbReference type="PANTHER" id="PTHR13794">
    <property type="entry name" value="ENOLASE SUPERFAMILY, MANDELATE RACEMASE"/>
    <property type="match status" value="1"/>
</dbReference>